<feature type="compositionally biased region" description="Basic and acidic residues" evidence="1">
    <location>
        <begin position="180"/>
        <end position="198"/>
    </location>
</feature>
<reference evidence="2" key="1">
    <citation type="submission" date="2023-10" db="EMBL/GenBank/DDBJ databases">
        <authorList>
            <person name="Chen Y."/>
            <person name="Shah S."/>
            <person name="Dougan E. K."/>
            <person name="Thang M."/>
            <person name="Chan C."/>
        </authorList>
    </citation>
    <scope>NUCLEOTIDE SEQUENCE [LARGE SCALE GENOMIC DNA]</scope>
</reference>
<organism evidence="2 3">
    <name type="scientific">Prorocentrum cordatum</name>
    <dbReference type="NCBI Taxonomy" id="2364126"/>
    <lineage>
        <taxon>Eukaryota</taxon>
        <taxon>Sar</taxon>
        <taxon>Alveolata</taxon>
        <taxon>Dinophyceae</taxon>
        <taxon>Prorocentrales</taxon>
        <taxon>Prorocentraceae</taxon>
        <taxon>Prorocentrum</taxon>
    </lineage>
</organism>
<accession>A0ABN9S8D9</accession>
<sequence length="198" mass="22933">AASPRARTAASARSIGDAARRKLAATSRTFHCRELVMGRLHKGEKVRVRSDFQSDDESPSEVSKGMTGRVIRIDQDGDAFIKFWQDEYDDDFRRYWVHRPTFWEHLEVPGRMAELRAAKVVSCMNNCTLTQECRMQEMSRKEQKAFQKCMKGCKMDECNEERECKIMMEAYSTCKQRTAQSRECDPEQRKGKGRGSEL</sequence>
<gene>
    <name evidence="2" type="ORF">PCOR1329_LOCUS27464</name>
</gene>
<feature type="non-terminal residue" evidence="2">
    <location>
        <position position="1"/>
    </location>
</feature>
<evidence type="ECO:0000256" key="1">
    <source>
        <dbReference type="SAM" id="MobiDB-lite"/>
    </source>
</evidence>
<name>A0ABN9S8D9_9DINO</name>
<dbReference type="Proteomes" id="UP001189429">
    <property type="component" value="Unassembled WGS sequence"/>
</dbReference>
<evidence type="ECO:0000313" key="2">
    <source>
        <dbReference type="EMBL" id="CAK0828145.1"/>
    </source>
</evidence>
<feature type="region of interest" description="Disordered" evidence="1">
    <location>
        <begin position="176"/>
        <end position="198"/>
    </location>
</feature>
<comment type="caution">
    <text evidence="2">The sequence shown here is derived from an EMBL/GenBank/DDBJ whole genome shotgun (WGS) entry which is preliminary data.</text>
</comment>
<keyword evidence="3" id="KW-1185">Reference proteome</keyword>
<protein>
    <submittedName>
        <fullName evidence="2">Uncharacterized protein</fullName>
    </submittedName>
</protein>
<dbReference type="EMBL" id="CAUYUJ010009965">
    <property type="protein sequence ID" value="CAK0828145.1"/>
    <property type="molecule type" value="Genomic_DNA"/>
</dbReference>
<proteinExistence type="predicted"/>
<evidence type="ECO:0000313" key="3">
    <source>
        <dbReference type="Proteomes" id="UP001189429"/>
    </source>
</evidence>